<evidence type="ECO:0000256" key="11">
    <source>
        <dbReference type="PIRSR" id="PIRSR600223-1"/>
    </source>
</evidence>
<dbReference type="AlphaFoldDB" id="A0A9X3WP76"/>
<dbReference type="RefSeq" id="WP_272435330.1">
    <property type="nucleotide sequence ID" value="NZ_JAMQKB010000002.1"/>
</dbReference>
<comment type="subcellular location">
    <subcellularLocation>
        <location evidence="2">Cell membrane</location>
        <topology evidence="2">Single-pass type II membrane protein</topology>
    </subcellularLocation>
    <subcellularLocation>
        <location evidence="12">Membrane</location>
        <topology evidence="12">Single-pass type II membrane protein</topology>
    </subcellularLocation>
</comment>
<dbReference type="PANTHER" id="PTHR43390">
    <property type="entry name" value="SIGNAL PEPTIDASE I"/>
    <property type="match status" value="1"/>
</dbReference>
<evidence type="ECO:0000313" key="15">
    <source>
        <dbReference type="Proteomes" id="UP001145050"/>
    </source>
</evidence>
<dbReference type="InterPro" id="IPR019533">
    <property type="entry name" value="Peptidase_S26"/>
</dbReference>
<organism evidence="14 15">
    <name type="scientific">Terrihalobacillus insolitus</name>
    <dbReference type="NCBI Taxonomy" id="2950438"/>
    <lineage>
        <taxon>Bacteria</taxon>
        <taxon>Bacillati</taxon>
        <taxon>Bacillota</taxon>
        <taxon>Bacilli</taxon>
        <taxon>Bacillales</taxon>
        <taxon>Bacillaceae</taxon>
        <taxon>Terrihalobacillus</taxon>
    </lineage>
</organism>
<dbReference type="NCBIfam" id="TIGR02227">
    <property type="entry name" value="sigpep_I_bact"/>
    <property type="match status" value="1"/>
</dbReference>
<evidence type="ECO:0000256" key="2">
    <source>
        <dbReference type="ARBA" id="ARBA00004401"/>
    </source>
</evidence>
<comment type="similarity">
    <text evidence="3 12">Belongs to the peptidase S26 family.</text>
</comment>
<dbReference type="GO" id="GO:0005886">
    <property type="term" value="C:plasma membrane"/>
    <property type="evidence" value="ECO:0007669"/>
    <property type="project" value="UniProtKB-SubCell"/>
</dbReference>
<dbReference type="InterPro" id="IPR000223">
    <property type="entry name" value="Pept_S26A_signal_pept_1"/>
</dbReference>
<keyword evidence="9 12" id="KW-1133">Transmembrane helix</keyword>
<comment type="catalytic activity">
    <reaction evidence="1 12">
        <text>Cleavage of hydrophobic, N-terminal signal or leader sequences from secreted and periplasmic proteins.</text>
        <dbReference type="EC" id="3.4.21.89"/>
    </reaction>
</comment>
<keyword evidence="7 12" id="KW-0812">Transmembrane</keyword>
<evidence type="ECO:0000256" key="3">
    <source>
        <dbReference type="ARBA" id="ARBA00009370"/>
    </source>
</evidence>
<name>A0A9X3WP76_9BACI</name>
<feature type="active site" evidence="11">
    <location>
        <position position="39"/>
    </location>
</feature>
<dbReference type="GO" id="GO:0006465">
    <property type="term" value="P:signal peptide processing"/>
    <property type="evidence" value="ECO:0007669"/>
    <property type="project" value="InterPro"/>
</dbReference>
<dbReference type="Proteomes" id="UP001145050">
    <property type="component" value="Unassembled WGS sequence"/>
</dbReference>
<dbReference type="FunFam" id="2.10.109.10:FF:000008">
    <property type="entry name" value="Signal peptidase I"/>
    <property type="match status" value="1"/>
</dbReference>
<dbReference type="PROSITE" id="PS00761">
    <property type="entry name" value="SPASE_I_3"/>
    <property type="match status" value="1"/>
</dbReference>
<sequence length="185" mass="21229">MARDKNEWLEWLKALLIAGLLAFVVRMFLFTPIVVDGPSMQPTLHDGDRLIVNKFSYLIGEPDRFDIVVFNATLEEDYIKRVIGLPGDQVEVKDDKLYINGKQIDEPFLNDTLNKLGENQRYTNNFTIEDIPNGKSEVPEDSVLVLGDNRSNSTDSRMLGFISYDRLVGKASFQYWPLDRIQLIK</sequence>
<evidence type="ECO:0000256" key="10">
    <source>
        <dbReference type="ARBA" id="ARBA00023136"/>
    </source>
</evidence>
<evidence type="ECO:0000256" key="5">
    <source>
        <dbReference type="ARBA" id="ARBA00022475"/>
    </source>
</evidence>
<proteinExistence type="inferred from homology"/>
<evidence type="ECO:0000256" key="9">
    <source>
        <dbReference type="ARBA" id="ARBA00022989"/>
    </source>
</evidence>
<feature type="domain" description="Peptidase S26" evidence="13">
    <location>
        <begin position="8"/>
        <end position="176"/>
    </location>
</feature>
<evidence type="ECO:0000256" key="12">
    <source>
        <dbReference type="RuleBase" id="RU362042"/>
    </source>
</evidence>
<dbReference type="GO" id="GO:0009003">
    <property type="term" value="F:signal peptidase activity"/>
    <property type="evidence" value="ECO:0007669"/>
    <property type="project" value="UniProtKB-EC"/>
</dbReference>
<dbReference type="PRINTS" id="PR00727">
    <property type="entry name" value="LEADERPTASE"/>
</dbReference>
<evidence type="ECO:0000256" key="4">
    <source>
        <dbReference type="ARBA" id="ARBA00013208"/>
    </source>
</evidence>
<dbReference type="PROSITE" id="PS00760">
    <property type="entry name" value="SPASE_I_2"/>
    <property type="match status" value="1"/>
</dbReference>
<evidence type="ECO:0000259" key="13">
    <source>
        <dbReference type="Pfam" id="PF10502"/>
    </source>
</evidence>
<feature type="transmembrane region" description="Helical" evidence="12">
    <location>
        <begin position="12"/>
        <end position="35"/>
    </location>
</feature>
<comment type="caution">
    <text evidence="14">The sequence shown here is derived from an EMBL/GenBank/DDBJ whole genome shotgun (WGS) entry which is preliminary data.</text>
</comment>
<reference evidence="14" key="1">
    <citation type="submission" date="2022-06" db="EMBL/GenBank/DDBJ databases">
        <title>Aquibacillus sp. a new bacterium isolated from soil saline samples.</title>
        <authorList>
            <person name="Galisteo C."/>
            <person name="De La Haba R."/>
            <person name="Sanchez-Porro C."/>
            <person name="Ventosa A."/>
        </authorList>
    </citation>
    <scope>NUCLEOTIDE SEQUENCE</scope>
    <source>
        <strain evidence="14">3ASR75-11</strain>
    </source>
</reference>
<evidence type="ECO:0000313" key="14">
    <source>
        <dbReference type="EMBL" id="MDC3423597.1"/>
    </source>
</evidence>
<dbReference type="PANTHER" id="PTHR43390:SF1">
    <property type="entry name" value="CHLOROPLAST PROCESSING PEPTIDASE"/>
    <property type="match status" value="1"/>
</dbReference>
<dbReference type="EMBL" id="JAMQKB010000002">
    <property type="protein sequence ID" value="MDC3423597.1"/>
    <property type="molecule type" value="Genomic_DNA"/>
</dbReference>
<dbReference type="GO" id="GO:0004252">
    <property type="term" value="F:serine-type endopeptidase activity"/>
    <property type="evidence" value="ECO:0007669"/>
    <property type="project" value="InterPro"/>
</dbReference>
<gene>
    <name evidence="14" type="primary">lepB</name>
    <name evidence="14" type="ORF">NC797_03620</name>
</gene>
<dbReference type="InterPro" id="IPR019757">
    <property type="entry name" value="Pept_S26A_signal_pept_1_Lys-AS"/>
</dbReference>
<keyword evidence="10 12" id="KW-0472">Membrane</keyword>
<dbReference type="CDD" id="cd06530">
    <property type="entry name" value="S26_SPase_I"/>
    <property type="match status" value="1"/>
</dbReference>
<evidence type="ECO:0000256" key="1">
    <source>
        <dbReference type="ARBA" id="ARBA00000677"/>
    </source>
</evidence>
<keyword evidence="6 12" id="KW-0645">Protease</keyword>
<keyword evidence="5" id="KW-1003">Cell membrane</keyword>
<dbReference type="InterPro" id="IPR019758">
    <property type="entry name" value="Pept_S26A_signal_pept_1_CS"/>
</dbReference>
<evidence type="ECO:0000256" key="6">
    <source>
        <dbReference type="ARBA" id="ARBA00022670"/>
    </source>
</evidence>
<accession>A0A9X3WP76</accession>
<evidence type="ECO:0000256" key="8">
    <source>
        <dbReference type="ARBA" id="ARBA00022801"/>
    </source>
</evidence>
<keyword evidence="15" id="KW-1185">Reference proteome</keyword>
<dbReference type="Gene3D" id="2.10.109.10">
    <property type="entry name" value="Umud Fragment, subunit A"/>
    <property type="match status" value="1"/>
</dbReference>
<evidence type="ECO:0000256" key="7">
    <source>
        <dbReference type="ARBA" id="ARBA00022692"/>
    </source>
</evidence>
<dbReference type="EC" id="3.4.21.89" evidence="4 12"/>
<feature type="active site" evidence="11">
    <location>
        <position position="80"/>
    </location>
</feature>
<dbReference type="InterPro" id="IPR036286">
    <property type="entry name" value="LexA/Signal_pep-like_sf"/>
</dbReference>
<keyword evidence="8 12" id="KW-0378">Hydrolase</keyword>
<dbReference type="SUPFAM" id="SSF51306">
    <property type="entry name" value="LexA/Signal peptidase"/>
    <property type="match status" value="1"/>
</dbReference>
<dbReference type="Pfam" id="PF10502">
    <property type="entry name" value="Peptidase_S26"/>
    <property type="match status" value="1"/>
</dbReference>
<protein>
    <recommendedName>
        <fullName evidence="4 12">Signal peptidase I</fullName>
        <ecNumber evidence="4 12">3.4.21.89</ecNumber>
    </recommendedName>
</protein>